<dbReference type="RefSeq" id="WP_271194563.1">
    <property type="nucleotide sequence ID" value="NZ_BSFN01000003.1"/>
</dbReference>
<reference evidence="2" key="1">
    <citation type="journal article" date="2014" name="Int. J. Syst. Evol. Microbiol.">
        <title>Complete genome sequence of Corynebacterium casei LMG S-19264T (=DSM 44701T), isolated from a smear-ripened cheese.</title>
        <authorList>
            <consortium name="US DOE Joint Genome Institute (JGI-PGF)"/>
            <person name="Walter F."/>
            <person name="Albersmeier A."/>
            <person name="Kalinowski J."/>
            <person name="Ruckert C."/>
        </authorList>
    </citation>
    <scope>NUCLEOTIDE SEQUENCE</scope>
    <source>
        <strain evidence="2">VKM B-2935</strain>
    </source>
</reference>
<keyword evidence="1" id="KW-1133">Transmembrane helix</keyword>
<name>A0A9W6K3Y3_9PSED</name>
<evidence type="ECO:0000256" key="1">
    <source>
        <dbReference type="SAM" id="Phobius"/>
    </source>
</evidence>
<keyword evidence="1" id="KW-0472">Membrane</keyword>
<dbReference type="Proteomes" id="UP001143328">
    <property type="component" value="Unassembled WGS sequence"/>
</dbReference>
<gene>
    <name evidence="2" type="ORF">GCM10017655_13990</name>
</gene>
<evidence type="ECO:0000313" key="3">
    <source>
        <dbReference type="Proteomes" id="UP001143328"/>
    </source>
</evidence>
<dbReference type="EMBL" id="BSFN01000003">
    <property type="protein sequence ID" value="GLK88337.1"/>
    <property type="molecule type" value="Genomic_DNA"/>
</dbReference>
<evidence type="ECO:0000313" key="2">
    <source>
        <dbReference type="EMBL" id="GLK88337.1"/>
    </source>
</evidence>
<feature type="transmembrane region" description="Helical" evidence="1">
    <location>
        <begin position="6"/>
        <end position="27"/>
    </location>
</feature>
<protein>
    <submittedName>
        <fullName evidence="2">Uncharacterized protein</fullName>
    </submittedName>
</protein>
<comment type="caution">
    <text evidence="2">The sequence shown here is derived from an EMBL/GenBank/DDBJ whole genome shotgun (WGS) entry which is preliminary data.</text>
</comment>
<proteinExistence type="predicted"/>
<keyword evidence="3" id="KW-1185">Reference proteome</keyword>
<organism evidence="2 3">
    <name type="scientific">Pseudomonas turukhanskensis</name>
    <dbReference type="NCBI Taxonomy" id="1806536"/>
    <lineage>
        <taxon>Bacteria</taxon>
        <taxon>Pseudomonadati</taxon>
        <taxon>Pseudomonadota</taxon>
        <taxon>Gammaproteobacteria</taxon>
        <taxon>Pseudomonadales</taxon>
        <taxon>Pseudomonadaceae</taxon>
        <taxon>Pseudomonas</taxon>
    </lineage>
</organism>
<keyword evidence="1" id="KW-0812">Transmembrane</keyword>
<accession>A0A9W6K3Y3</accession>
<reference evidence="2" key="2">
    <citation type="submission" date="2023-01" db="EMBL/GenBank/DDBJ databases">
        <authorList>
            <person name="Sun Q."/>
            <person name="Evtushenko L."/>
        </authorList>
    </citation>
    <scope>NUCLEOTIDE SEQUENCE</scope>
    <source>
        <strain evidence="2">VKM B-2935</strain>
    </source>
</reference>
<sequence>MPTWMEILKLLASGVVGFLSSSVIFIWKERKASRKSAEDNYTEALAIAARNREVAQAGAMMLYKIVQEIQASPMALQLVEIRKPFQQAAAEIAEPNAQAADEFYRELYKLDGHIPLKASKAYLKKAKHYLTTNEAANRSMEAKLSLVRISLQLGRPELAQ</sequence>
<dbReference type="AlphaFoldDB" id="A0A9W6K3Y3"/>